<proteinExistence type="predicted"/>
<keyword evidence="3" id="KW-1185">Reference proteome</keyword>
<gene>
    <name evidence="2" type="ORF">MB824_03075</name>
</gene>
<evidence type="ECO:0000256" key="1">
    <source>
        <dbReference type="SAM" id="SignalP"/>
    </source>
</evidence>
<feature type="signal peptide" evidence="1">
    <location>
        <begin position="1"/>
        <end position="28"/>
    </location>
</feature>
<reference evidence="2 3" key="1">
    <citation type="submission" date="2022-02" db="EMBL/GenBank/DDBJ databases">
        <title>Genome sequence data of Kingella unionensis sp. nov. strain CICC 24913 (CCUG 75125).</title>
        <authorList>
            <person name="Xiao M."/>
        </authorList>
    </citation>
    <scope>NUCLEOTIDE SEQUENCE [LARGE SCALE GENOMIC DNA]</scope>
    <source>
        <strain evidence="2 3">CICC 24913</strain>
    </source>
</reference>
<keyword evidence="1" id="KW-0732">Signal</keyword>
<evidence type="ECO:0000313" key="3">
    <source>
        <dbReference type="Proteomes" id="UP001298424"/>
    </source>
</evidence>
<accession>A0ABS9NMC4</accession>
<dbReference type="Proteomes" id="UP001298424">
    <property type="component" value="Unassembled WGS sequence"/>
</dbReference>
<dbReference type="RefSeq" id="WP_238745850.1">
    <property type="nucleotide sequence ID" value="NZ_JAKOOW010000009.1"/>
</dbReference>
<evidence type="ECO:0000313" key="2">
    <source>
        <dbReference type="EMBL" id="MCG6503478.1"/>
    </source>
</evidence>
<feature type="chain" id="PRO_5045758820" evidence="1">
    <location>
        <begin position="29"/>
        <end position="100"/>
    </location>
</feature>
<organism evidence="2 3">
    <name type="scientific">Kingella pumchi</name>
    <dbReference type="NCBI Taxonomy" id="2779506"/>
    <lineage>
        <taxon>Bacteria</taxon>
        <taxon>Pseudomonadati</taxon>
        <taxon>Pseudomonadota</taxon>
        <taxon>Betaproteobacteria</taxon>
        <taxon>Neisseriales</taxon>
        <taxon>Neisseriaceae</taxon>
        <taxon>Kingella</taxon>
    </lineage>
</organism>
<name>A0ABS9NMC4_9NEIS</name>
<protein>
    <submittedName>
        <fullName evidence="2">Uncharacterized protein</fullName>
    </submittedName>
</protein>
<dbReference type="EMBL" id="JAKOOW010000009">
    <property type="protein sequence ID" value="MCG6503478.1"/>
    <property type="molecule type" value="Genomic_DNA"/>
</dbReference>
<sequence>MKFKLFSLLAAALALAALLVFRLPESQAATQTDAAHQPSAVALKTAMPQGCSNLVLPNPEAEPDRWIAVRQRQEDCAFAELERQRQAAWEEDPTVNMVWE</sequence>
<comment type="caution">
    <text evidence="2">The sequence shown here is derived from an EMBL/GenBank/DDBJ whole genome shotgun (WGS) entry which is preliminary data.</text>
</comment>